<dbReference type="RefSeq" id="WP_098752056.1">
    <property type="nucleotide sequence ID" value="NZ_WHPN01000295.1"/>
</dbReference>
<keyword evidence="3" id="KW-1185">Reference proteome</keyword>
<dbReference type="EMBL" id="WHPN01000295">
    <property type="protein sequence ID" value="KAF4407921.1"/>
    <property type="molecule type" value="Genomic_DNA"/>
</dbReference>
<accession>A0ABQ7FFZ4</accession>
<sequence>MTGRDLSSPVTVINRFTVKGDPEDFERQFRQHSQHLRRQRGFAFLVTVRLLERQDVYVHLVRWRRLESFLNVVHDDTFLAHVQRLGKLVDTEADQAVAVARITVENALVGADNVVLLYAAVDGDHLAFQEDFVALGEDCRLLGGFGGSDLLHSIVSPQRYLGLMWWRDTESCDRALAGSGFRDWRQRMLGRARIRVERTRHVAYERVLTE</sequence>
<proteinExistence type="predicted"/>
<feature type="domain" description="ABM" evidence="1">
    <location>
        <begin position="9"/>
        <end position="83"/>
    </location>
</feature>
<organism evidence="2 3">
    <name type="scientific">Streptomyces lycii</name>
    <dbReference type="NCBI Taxonomy" id="2654337"/>
    <lineage>
        <taxon>Bacteria</taxon>
        <taxon>Bacillati</taxon>
        <taxon>Actinomycetota</taxon>
        <taxon>Actinomycetes</taxon>
        <taxon>Kitasatosporales</taxon>
        <taxon>Streptomycetaceae</taxon>
        <taxon>Streptomyces</taxon>
    </lineage>
</organism>
<protein>
    <recommendedName>
        <fullName evidence="1">ABM domain-containing protein</fullName>
    </recommendedName>
</protein>
<dbReference type="Proteomes" id="UP000621266">
    <property type="component" value="Unassembled WGS sequence"/>
</dbReference>
<gene>
    <name evidence="2" type="ORF">GCU69_17030</name>
</gene>
<evidence type="ECO:0000259" key="1">
    <source>
        <dbReference type="Pfam" id="PF03992"/>
    </source>
</evidence>
<dbReference type="Gene3D" id="3.30.70.100">
    <property type="match status" value="2"/>
</dbReference>
<evidence type="ECO:0000313" key="3">
    <source>
        <dbReference type="Proteomes" id="UP000621266"/>
    </source>
</evidence>
<dbReference type="InterPro" id="IPR011008">
    <property type="entry name" value="Dimeric_a/b-barrel"/>
</dbReference>
<dbReference type="SUPFAM" id="SSF54909">
    <property type="entry name" value="Dimeric alpha+beta barrel"/>
    <property type="match status" value="2"/>
</dbReference>
<comment type="caution">
    <text evidence="2">The sequence shown here is derived from an EMBL/GenBank/DDBJ whole genome shotgun (WGS) entry which is preliminary data.</text>
</comment>
<name>A0ABQ7FFZ4_9ACTN</name>
<reference evidence="2 3" key="1">
    <citation type="submission" date="2019-10" db="EMBL/GenBank/DDBJ databases">
        <title>Streptomyces tenebrisbrunneis sp.nov., an endogenous actinomycete isolated from of Lycium ruthenicum.</title>
        <authorList>
            <person name="Ma L."/>
        </authorList>
    </citation>
    <scope>NUCLEOTIDE SEQUENCE [LARGE SCALE GENOMIC DNA]</scope>
    <source>
        <strain evidence="2 3">TRM 66187</strain>
    </source>
</reference>
<dbReference type="InterPro" id="IPR007138">
    <property type="entry name" value="ABM_dom"/>
</dbReference>
<evidence type="ECO:0000313" key="2">
    <source>
        <dbReference type="EMBL" id="KAF4407921.1"/>
    </source>
</evidence>
<dbReference type="Pfam" id="PF03992">
    <property type="entry name" value="ABM"/>
    <property type="match status" value="1"/>
</dbReference>